<keyword evidence="12" id="KW-1185">Reference proteome</keyword>
<dbReference type="GO" id="GO:0043953">
    <property type="term" value="P:protein transport by the Tat complex"/>
    <property type="evidence" value="ECO:0007669"/>
    <property type="project" value="UniProtKB-UniRule"/>
</dbReference>
<proteinExistence type="inferred from homology"/>
<dbReference type="AlphaFoldDB" id="A0A128EFH2"/>
<evidence type="ECO:0000256" key="2">
    <source>
        <dbReference type="ARBA" id="ARBA00022448"/>
    </source>
</evidence>
<dbReference type="OrthoDB" id="5373084at2"/>
<evidence type="ECO:0000256" key="3">
    <source>
        <dbReference type="ARBA" id="ARBA00022475"/>
    </source>
</evidence>
<sequence length="160" mass="17995">MFGMSFPEILVIAIIAVIALGPEKLPKAMVEIAKYFKIIKKSVNDAKSSFEQEIRIAELKEDAKKYKDSMAKTQENIRKKLTFEELDELKNGINSVKSSANETLEDIKKDLGDLKPNLAKLDIQIDGKTEEITPLDMPKSQKPETKDEKPTSNLKENADV</sequence>
<dbReference type="NCBIfam" id="TIGR01410">
    <property type="entry name" value="tatB"/>
    <property type="match status" value="1"/>
</dbReference>
<dbReference type="RefSeq" id="WP_075540106.1">
    <property type="nucleotide sequence ID" value="NZ_CP053844.1"/>
</dbReference>
<keyword evidence="3 9" id="KW-1003">Cell membrane</keyword>
<dbReference type="Proteomes" id="UP000069632">
    <property type="component" value="Unassembled WGS sequence"/>
</dbReference>
<feature type="region of interest" description="Disordered" evidence="10">
    <location>
        <begin position="129"/>
        <end position="160"/>
    </location>
</feature>
<comment type="similarity">
    <text evidence="9">Belongs to the TatB family.</text>
</comment>
<dbReference type="InterPro" id="IPR018448">
    <property type="entry name" value="TatB"/>
</dbReference>
<dbReference type="EMBL" id="FIZP01000002">
    <property type="protein sequence ID" value="CZE47172.1"/>
    <property type="molecule type" value="Genomic_DNA"/>
</dbReference>
<reference evidence="11 12" key="1">
    <citation type="submission" date="2016-02" db="EMBL/GenBank/DDBJ databases">
        <authorList>
            <consortium name="Pathogen Informatics"/>
        </authorList>
    </citation>
    <scope>NUCLEOTIDE SEQUENCE [LARGE SCALE GENOMIC DNA]</scope>
    <source>
        <strain evidence="11 12">RC20</strain>
    </source>
</reference>
<dbReference type="InterPro" id="IPR003369">
    <property type="entry name" value="TatA/B/E"/>
</dbReference>
<evidence type="ECO:0000256" key="5">
    <source>
        <dbReference type="ARBA" id="ARBA00022927"/>
    </source>
</evidence>
<evidence type="ECO:0000256" key="6">
    <source>
        <dbReference type="ARBA" id="ARBA00022989"/>
    </source>
</evidence>
<evidence type="ECO:0000256" key="4">
    <source>
        <dbReference type="ARBA" id="ARBA00022692"/>
    </source>
</evidence>
<organism evidence="11 12">
    <name type="scientific">Campylobacter geochelonis</name>
    <dbReference type="NCBI Taxonomy" id="1780362"/>
    <lineage>
        <taxon>Bacteria</taxon>
        <taxon>Pseudomonadati</taxon>
        <taxon>Campylobacterota</taxon>
        <taxon>Epsilonproteobacteria</taxon>
        <taxon>Campylobacterales</taxon>
        <taxon>Campylobacteraceae</taxon>
        <taxon>Campylobacter</taxon>
    </lineage>
</organism>
<dbReference type="GO" id="GO:0008320">
    <property type="term" value="F:protein transmembrane transporter activity"/>
    <property type="evidence" value="ECO:0007669"/>
    <property type="project" value="UniProtKB-UniRule"/>
</dbReference>
<accession>A0A128EFH2</accession>
<protein>
    <recommendedName>
        <fullName evidence="9">Sec-independent protein translocase protein TatB homolog</fullName>
    </recommendedName>
</protein>
<name>A0A128EFH2_9BACT</name>
<dbReference type="HAMAP" id="MF_00237">
    <property type="entry name" value="TatB"/>
    <property type="match status" value="1"/>
</dbReference>
<evidence type="ECO:0000313" key="11">
    <source>
        <dbReference type="EMBL" id="CZE47172.1"/>
    </source>
</evidence>
<comment type="subcellular location">
    <subcellularLocation>
        <location evidence="9">Cell membrane</location>
        <topology evidence="9">Single-pass membrane protein</topology>
    </subcellularLocation>
    <subcellularLocation>
        <location evidence="1">Membrane</location>
        <topology evidence="1">Single-pass membrane protein</topology>
    </subcellularLocation>
</comment>
<dbReference type="Pfam" id="PF02416">
    <property type="entry name" value="TatA_B_E"/>
    <property type="match status" value="1"/>
</dbReference>
<keyword evidence="6 9" id="KW-1133">Transmembrane helix</keyword>
<keyword evidence="4 9" id="KW-0812">Transmembrane</keyword>
<keyword evidence="2 9" id="KW-0813">Transport</keyword>
<evidence type="ECO:0000256" key="1">
    <source>
        <dbReference type="ARBA" id="ARBA00004167"/>
    </source>
</evidence>
<evidence type="ECO:0000256" key="8">
    <source>
        <dbReference type="ARBA" id="ARBA00023136"/>
    </source>
</evidence>
<dbReference type="PRINTS" id="PR01506">
    <property type="entry name" value="TATBPROTEIN"/>
</dbReference>
<feature type="compositionally biased region" description="Basic and acidic residues" evidence="10">
    <location>
        <begin position="139"/>
        <end position="160"/>
    </location>
</feature>
<dbReference type="Gene3D" id="1.20.5.3310">
    <property type="match status" value="1"/>
</dbReference>
<dbReference type="PANTHER" id="PTHR33162">
    <property type="entry name" value="SEC-INDEPENDENT PROTEIN TRANSLOCASE PROTEIN TATA, CHLOROPLASTIC"/>
    <property type="match status" value="1"/>
</dbReference>
<evidence type="ECO:0000256" key="10">
    <source>
        <dbReference type="SAM" id="MobiDB-lite"/>
    </source>
</evidence>
<dbReference type="GO" id="GO:0033281">
    <property type="term" value="C:TAT protein transport complex"/>
    <property type="evidence" value="ECO:0007669"/>
    <property type="project" value="UniProtKB-UniRule"/>
</dbReference>
<evidence type="ECO:0000256" key="7">
    <source>
        <dbReference type="ARBA" id="ARBA00023010"/>
    </source>
</evidence>
<evidence type="ECO:0000256" key="9">
    <source>
        <dbReference type="HAMAP-Rule" id="MF_00237"/>
    </source>
</evidence>
<evidence type="ECO:0000313" key="12">
    <source>
        <dbReference type="Proteomes" id="UP000069632"/>
    </source>
</evidence>
<keyword evidence="8 9" id="KW-0472">Membrane</keyword>
<dbReference type="PANTHER" id="PTHR33162:SF1">
    <property type="entry name" value="SEC-INDEPENDENT PROTEIN TRANSLOCASE PROTEIN TATA, CHLOROPLASTIC"/>
    <property type="match status" value="1"/>
</dbReference>
<keyword evidence="7 9" id="KW-0811">Translocation</keyword>
<keyword evidence="5 9" id="KW-0653">Protein transport</keyword>
<gene>
    <name evidence="11" type="primary">tatB</name>
    <name evidence="11" type="ORF">ERS672216_00751</name>
</gene>